<sequence>MKRGEIEKTITSNIDIDKTYLRTQYTDTINYYLDNYCTPCGKTHQPSLVTSEKLHCADCPILQKLQENGKLLEEVQKNITFSKVDISSMTGDDFYYLRTIKEYTMQEIATAYDITMYQLGLLIDKKLR</sequence>
<accession>A0A073JUK1</accession>
<reference evidence="1 2" key="1">
    <citation type="submission" date="2014-06" db="EMBL/GenBank/DDBJ databases">
        <title>Draft genome sequence of Bacillus manliponensis JCM 15802 (MCCC 1A00708).</title>
        <authorList>
            <person name="Lai Q."/>
            <person name="Liu Y."/>
            <person name="Shao Z."/>
        </authorList>
    </citation>
    <scope>NUCLEOTIDE SEQUENCE [LARGE SCALE GENOMIC DNA]</scope>
    <source>
        <strain evidence="1 2">JCM 15802</strain>
    </source>
</reference>
<organism evidence="1 2">
    <name type="scientific">Bacillus manliponensis</name>
    <dbReference type="NCBI Taxonomy" id="574376"/>
    <lineage>
        <taxon>Bacteria</taxon>
        <taxon>Bacillati</taxon>
        <taxon>Bacillota</taxon>
        <taxon>Bacilli</taxon>
        <taxon>Bacillales</taxon>
        <taxon>Bacillaceae</taxon>
        <taxon>Bacillus</taxon>
        <taxon>Bacillus cereus group</taxon>
    </lineage>
</organism>
<dbReference type="RefSeq" id="WP_034642254.1">
    <property type="nucleotide sequence ID" value="NZ_CBCSJC010000050.1"/>
</dbReference>
<protein>
    <submittedName>
        <fullName evidence="1">Uncharacterized protein</fullName>
    </submittedName>
</protein>
<keyword evidence="2" id="KW-1185">Reference proteome</keyword>
<comment type="caution">
    <text evidence="1">The sequence shown here is derived from an EMBL/GenBank/DDBJ whole genome shotgun (WGS) entry which is preliminary data.</text>
</comment>
<gene>
    <name evidence="1" type="ORF">BAMA_10485</name>
</gene>
<name>A0A073JUK1_9BACI</name>
<dbReference type="EMBL" id="JOTN01000020">
    <property type="protein sequence ID" value="KEK17902.1"/>
    <property type="molecule type" value="Genomic_DNA"/>
</dbReference>
<dbReference type="Proteomes" id="UP000027822">
    <property type="component" value="Unassembled WGS sequence"/>
</dbReference>
<evidence type="ECO:0000313" key="1">
    <source>
        <dbReference type="EMBL" id="KEK17902.1"/>
    </source>
</evidence>
<proteinExistence type="predicted"/>
<evidence type="ECO:0000313" key="2">
    <source>
        <dbReference type="Proteomes" id="UP000027822"/>
    </source>
</evidence>
<dbReference type="AlphaFoldDB" id="A0A073JUK1"/>